<name>A0ABS9ZJY9_9PSED</name>
<evidence type="ECO:0000313" key="1">
    <source>
        <dbReference type="EMBL" id="MCI8209213.1"/>
    </source>
</evidence>
<sequence length="225" mass="24913">MCDVALDAYVNARDFIMFDTRVDPAVKSDVLMSTLYTQLAADNKVSTMTDCPMWRKTYLDAMTTFGWRLRDSDCYSHAPDGAVALNVWTLITDVFVQKGFNKLPARAGDFVALASPLLASRKQGEPFAPQIHDGAVALASVQFQVSFVSAEHVLNSVLVSFNTQEPLSVHPLLEPLDPALIVGAIDVMFFSAELLELHYDMYRDAFDSALAERKKTLTVRIGGER</sequence>
<gene>
    <name evidence="1" type="ORF">AUC61_06660</name>
</gene>
<dbReference type="EMBL" id="LOHG01000003">
    <property type="protein sequence ID" value="MCI8209213.1"/>
    <property type="molecule type" value="Genomic_DNA"/>
</dbReference>
<proteinExistence type="predicted"/>
<keyword evidence="2" id="KW-1185">Reference proteome</keyword>
<comment type="caution">
    <text evidence="1">The sequence shown here is derived from an EMBL/GenBank/DDBJ whole genome shotgun (WGS) entry which is preliminary data.</text>
</comment>
<organism evidence="1 2">
    <name type="scientific">Pseudomonas maioricensis</name>
    <dbReference type="NCBI Taxonomy" id="1766623"/>
    <lineage>
        <taxon>Bacteria</taxon>
        <taxon>Pseudomonadati</taxon>
        <taxon>Pseudomonadota</taxon>
        <taxon>Gammaproteobacteria</taxon>
        <taxon>Pseudomonadales</taxon>
        <taxon>Pseudomonadaceae</taxon>
        <taxon>Pseudomonas</taxon>
    </lineage>
</organism>
<evidence type="ECO:0000313" key="2">
    <source>
        <dbReference type="Proteomes" id="UP001320513"/>
    </source>
</evidence>
<accession>A0ABS9ZJY9</accession>
<protein>
    <submittedName>
        <fullName evidence="1">Uncharacterized protein</fullName>
    </submittedName>
</protein>
<dbReference type="RefSeq" id="WP_243245161.1">
    <property type="nucleotide sequence ID" value="NZ_LOHG01000003.1"/>
</dbReference>
<reference evidence="1 2" key="1">
    <citation type="submission" date="2015-12" db="EMBL/GenBank/DDBJ databases">
        <title>Phylogenomics in the description of a new species in the Pseudomonas syringae group.</title>
        <authorList>
            <person name="Busquets A."/>
            <person name="Gomila M."/>
            <person name="Beiki F."/>
            <person name="Rahimian H."/>
            <person name="Mulet M."/>
            <person name="Sanchez D."/>
            <person name="Garcia-Valdes E."/>
            <person name="Lalucat J."/>
        </authorList>
    </citation>
    <scope>NUCLEOTIDE SEQUENCE [LARGE SCALE GENOMIC DNA]</scope>
    <source>
        <strain evidence="1 2">S25</strain>
    </source>
</reference>
<dbReference type="Proteomes" id="UP001320513">
    <property type="component" value="Unassembled WGS sequence"/>
</dbReference>